<sequence length="94" mass="11117">MGKPYLITYDLKSPSPKYEEVISTIKETLATSGWCSYWRSSFLIKSRYTPDQMLEMLKPYINSGDRFLIIEVVNNKQGWLTEKQWKFINENIVD</sequence>
<accession>A0ABV7N8C7</accession>
<organism evidence="1 2">
    <name type="scientific">Salinicoccus sesuvii</name>
    <dbReference type="NCBI Taxonomy" id="868281"/>
    <lineage>
        <taxon>Bacteria</taxon>
        <taxon>Bacillati</taxon>
        <taxon>Bacillota</taxon>
        <taxon>Bacilli</taxon>
        <taxon>Bacillales</taxon>
        <taxon>Staphylococcaceae</taxon>
        <taxon>Salinicoccus</taxon>
    </lineage>
</organism>
<reference evidence="2" key="1">
    <citation type="journal article" date="2019" name="Int. J. Syst. Evol. Microbiol.">
        <title>The Global Catalogue of Microorganisms (GCM) 10K type strain sequencing project: providing services to taxonomists for standard genome sequencing and annotation.</title>
        <authorList>
            <consortium name="The Broad Institute Genomics Platform"/>
            <consortium name="The Broad Institute Genome Sequencing Center for Infectious Disease"/>
            <person name="Wu L."/>
            <person name="Ma J."/>
        </authorList>
    </citation>
    <scope>NUCLEOTIDE SEQUENCE [LARGE SCALE GENOMIC DNA]</scope>
    <source>
        <strain evidence="2">CCM 7756</strain>
    </source>
</reference>
<dbReference type="RefSeq" id="WP_380656453.1">
    <property type="nucleotide sequence ID" value="NZ_JBHRVQ010000001.1"/>
</dbReference>
<evidence type="ECO:0000313" key="2">
    <source>
        <dbReference type="Proteomes" id="UP001595637"/>
    </source>
</evidence>
<comment type="caution">
    <text evidence="1">The sequence shown here is derived from an EMBL/GenBank/DDBJ whole genome shotgun (WGS) entry which is preliminary data.</text>
</comment>
<evidence type="ECO:0008006" key="3">
    <source>
        <dbReference type="Google" id="ProtNLM"/>
    </source>
</evidence>
<dbReference type="Proteomes" id="UP001595637">
    <property type="component" value="Unassembled WGS sequence"/>
</dbReference>
<keyword evidence="2" id="KW-1185">Reference proteome</keyword>
<protein>
    <recommendedName>
        <fullName evidence="3">SinR-like protein</fullName>
    </recommendedName>
</protein>
<proteinExistence type="predicted"/>
<gene>
    <name evidence="1" type="ORF">ACFOEO_12395</name>
</gene>
<name>A0ABV7N8C7_9STAP</name>
<dbReference type="EMBL" id="JBHRVQ010000001">
    <property type="protein sequence ID" value="MFC3389382.1"/>
    <property type="molecule type" value="Genomic_DNA"/>
</dbReference>
<evidence type="ECO:0000313" key="1">
    <source>
        <dbReference type="EMBL" id="MFC3389382.1"/>
    </source>
</evidence>